<keyword evidence="3 7" id="KW-1133">Transmembrane helix</keyword>
<dbReference type="PANTHER" id="PTHR41335:SF1">
    <property type="entry name" value="MEMBRANE PROTEIN"/>
    <property type="match status" value="1"/>
</dbReference>
<reference evidence="9 10" key="1">
    <citation type="submission" date="2018-06" db="EMBL/GenBank/DDBJ databases">
        <title>The draft genome sequences of strains SCU63 and S1.</title>
        <authorList>
            <person name="Gan L."/>
        </authorList>
    </citation>
    <scope>NUCLEOTIDE SEQUENCE [LARGE SCALE GENOMIC DNA]</scope>
    <source>
        <strain evidence="9 10">SCU63</strain>
    </source>
</reference>
<evidence type="ECO:0000256" key="5">
    <source>
        <dbReference type="SAM" id="Coils"/>
    </source>
</evidence>
<evidence type="ECO:0000256" key="1">
    <source>
        <dbReference type="ARBA" id="ARBA00022475"/>
    </source>
</evidence>
<dbReference type="Proteomes" id="UP000251002">
    <property type="component" value="Unassembled WGS sequence"/>
</dbReference>
<keyword evidence="10" id="KW-1185">Reference proteome</keyword>
<dbReference type="EMBL" id="QLZR01000004">
    <property type="protein sequence ID" value="RAZ76585.1"/>
    <property type="molecule type" value="Genomic_DNA"/>
</dbReference>
<dbReference type="Pfam" id="PF06305">
    <property type="entry name" value="LapA_dom"/>
    <property type="match status" value="1"/>
</dbReference>
<evidence type="ECO:0000256" key="4">
    <source>
        <dbReference type="ARBA" id="ARBA00023136"/>
    </source>
</evidence>
<proteinExistence type="predicted"/>
<keyword evidence="1" id="KW-1003">Cell membrane</keyword>
<feature type="transmembrane region" description="Helical" evidence="7">
    <location>
        <begin position="37"/>
        <end position="62"/>
    </location>
</feature>
<dbReference type="PANTHER" id="PTHR41335">
    <property type="entry name" value="MEMBRANE PROTEIN-RELATED"/>
    <property type="match status" value="1"/>
</dbReference>
<dbReference type="GO" id="GO:0005886">
    <property type="term" value="C:plasma membrane"/>
    <property type="evidence" value="ECO:0007669"/>
    <property type="project" value="InterPro"/>
</dbReference>
<feature type="compositionally biased region" description="Basic and acidic residues" evidence="6">
    <location>
        <begin position="111"/>
        <end position="129"/>
    </location>
</feature>
<sequence>MKIQWLLLIALIFAVIIAAFAVVNVDAVPVNYIFGEAEFPLILVILASALLGFLLSGVVALARGYTLQRKVKSLQKEMAVKESLIATQQNEIAEYQKAGVSPDAQVVTSDEVTRDERVENYEEKPRNNY</sequence>
<evidence type="ECO:0000313" key="9">
    <source>
        <dbReference type="EMBL" id="RAZ76585.1"/>
    </source>
</evidence>
<keyword evidence="2 7" id="KW-0812">Transmembrane</keyword>
<keyword evidence="5" id="KW-0175">Coiled coil</keyword>
<dbReference type="InterPro" id="IPR010445">
    <property type="entry name" value="LapA_dom"/>
</dbReference>
<evidence type="ECO:0000256" key="6">
    <source>
        <dbReference type="SAM" id="MobiDB-lite"/>
    </source>
</evidence>
<feature type="domain" description="Lipopolysaccharide assembly protein A" evidence="8">
    <location>
        <begin position="24"/>
        <end position="82"/>
    </location>
</feature>
<evidence type="ECO:0000256" key="2">
    <source>
        <dbReference type="ARBA" id="ARBA00022692"/>
    </source>
</evidence>
<dbReference type="AlphaFoldDB" id="A0A365KUX3"/>
<keyword evidence="4 7" id="KW-0472">Membrane</keyword>
<evidence type="ECO:0000259" key="8">
    <source>
        <dbReference type="Pfam" id="PF06305"/>
    </source>
</evidence>
<gene>
    <name evidence="9" type="ORF">DP120_11135</name>
</gene>
<name>A0A365KUX3_9BACL</name>
<feature type="region of interest" description="Disordered" evidence="6">
    <location>
        <begin position="104"/>
        <end position="129"/>
    </location>
</feature>
<evidence type="ECO:0000313" key="10">
    <source>
        <dbReference type="Proteomes" id="UP000251002"/>
    </source>
</evidence>
<accession>A0A365KUX3</accession>
<comment type="caution">
    <text evidence="9">The sequence shown here is derived from an EMBL/GenBank/DDBJ whole genome shotgun (WGS) entry which is preliminary data.</text>
</comment>
<feature type="coiled-coil region" evidence="5">
    <location>
        <begin position="71"/>
        <end position="98"/>
    </location>
</feature>
<evidence type="ECO:0000256" key="7">
    <source>
        <dbReference type="SAM" id="Phobius"/>
    </source>
</evidence>
<evidence type="ECO:0000256" key="3">
    <source>
        <dbReference type="ARBA" id="ARBA00022989"/>
    </source>
</evidence>
<protein>
    <submittedName>
        <fullName evidence="9">DUF1049 domain-containing protein</fullName>
    </submittedName>
</protein>
<organism evidence="9 10">
    <name type="scientific">Planococcus halotolerans</name>
    <dbReference type="NCBI Taxonomy" id="2233542"/>
    <lineage>
        <taxon>Bacteria</taxon>
        <taxon>Bacillati</taxon>
        <taxon>Bacillota</taxon>
        <taxon>Bacilli</taxon>
        <taxon>Bacillales</taxon>
        <taxon>Caryophanaceae</taxon>
        <taxon>Planococcus</taxon>
    </lineage>
</organism>
<dbReference type="RefSeq" id="WP_112223757.1">
    <property type="nucleotide sequence ID" value="NZ_CP047673.1"/>
</dbReference>